<dbReference type="Gene3D" id="2.170.130.10">
    <property type="entry name" value="TonB-dependent receptor, plug domain"/>
    <property type="match status" value="1"/>
</dbReference>
<evidence type="ECO:0000313" key="9">
    <source>
        <dbReference type="EMBL" id="AJP72307.1"/>
    </source>
</evidence>
<evidence type="ECO:0008006" key="11">
    <source>
        <dbReference type="Google" id="ProtNLM"/>
    </source>
</evidence>
<feature type="domain" description="TonB-dependent receptor-like beta-barrel" evidence="7">
    <location>
        <begin position="375"/>
        <end position="864"/>
    </location>
</feature>
<dbReference type="InterPro" id="IPR000531">
    <property type="entry name" value="Beta-barrel_TonB"/>
</dbReference>
<dbReference type="InterPro" id="IPR037066">
    <property type="entry name" value="Plug_dom_sf"/>
</dbReference>
<organism evidence="9 10">
    <name type="scientific">Sphingomonas hengshuiensis</name>
    <dbReference type="NCBI Taxonomy" id="1609977"/>
    <lineage>
        <taxon>Bacteria</taxon>
        <taxon>Pseudomonadati</taxon>
        <taxon>Pseudomonadota</taxon>
        <taxon>Alphaproteobacteria</taxon>
        <taxon>Sphingomonadales</taxon>
        <taxon>Sphingomonadaceae</taxon>
        <taxon>Sphingomonas</taxon>
    </lineage>
</organism>
<evidence type="ECO:0000313" key="10">
    <source>
        <dbReference type="Proteomes" id="UP000032300"/>
    </source>
</evidence>
<keyword evidence="4" id="KW-0798">TonB box</keyword>
<keyword evidence="2 4" id="KW-0472">Membrane</keyword>
<dbReference type="GO" id="GO:0009279">
    <property type="term" value="C:cell outer membrane"/>
    <property type="evidence" value="ECO:0007669"/>
    <property type="project" value="UniProtKB-SubCell"/>
</dbReference>
<protein>
    <recommendedName>
        <fullName evidence="11">TonB-dependent receptor</fullName>
    </recommendedName>
</protein>
<evidence type="ECO:0000256" key="1">
    <source>
        <dbReference type="ARBA" id="ARBA00004442"/>
    </source>
</evidence>
<evidence type="ECO:0000256" key="3">
    <source>
        <dbReference type="ARBA" id="ARBA00023237"/>
    </source>
</evidence>
<feature type="region of interest" description="Disordered" evidence="5">
    <location>
        <begin position="28"/>
        <end position="63"/>
    </location>
</feature>
<dbReference type="Proteomes" id="UP000032300">
    <property type="component" value="Chromosome"/>
</dbReference>
<dbReference type="Gene3D" id="2.40.170.20">
    <property type="entry name" value="TonB-dependent receptor, beta-barrel domain"/>
    <property type="match status" value="1"/>
</dbReference>
<evidence type="ECO:0000256" key="4">
    <source>
        <dbReference type="RuleBase" id="RU003357"/>
    </source>
</evidence>
<dbReference type="InterPro" id="IPR036942">
    <property type="entry name" value="Beta-barrel_TonB_sf"/>
</dbReference>
<keyword evidence="6" id="KW-0732">Signal</keyword>
<keyword evidence="10" id="KW-1185">Reference proteome</keyword>
<dbReference type="KEGG" id="sphi:TS85_11695"/>
<sequence length="920" mass="101307">MRTQLAFGSLLLATSTLVAPAALAQVTGAPSTPPAGSVVVPATPQEQTPESTEEQVETSTPGAELNDTQDIVVVGRNVPNVVRATPQVVSVLSTEDIARTGEGDIAGALQRVTGLSVVGNGFVFVRGLGDRYSSSLLNGSPLPSPEPLRRVVPLDIFPTNVIASALVQKSYSVNYPGEFGGGVINLTTRAVPKERFFQMGASFGWDTFTTDNHGYTYDGGRADWFGYDSGERKVPKFILDAGRNRTSTLKSSEITGLTNAQTTLVFDHPHIPPNLSFETSLGGSADVGDVRVGLIAAGGLNNSWRTRDAIQQYSIDNDGGLSRDFHMITTDNRVIVNGLVGLGAEFGEHKVRWTNLYIHDTVKQASIGVGGEGNNFDVINGNQPFYDQNTAWYERQLINTQLAGEFHFDDLTLDVRGGYANTKRKAPYERHFRYQYLESIYSTPVNDYVNTLSTNTPATIAFSDLNEDLWSGQADLSYKLNIAFPMTVSWGYYYSDADRTSSRYQFQYFGPNGSSLPLVLGQLRPDYLLSDDTILNGCTRFIDGYTDAGNCIELRNTTANAGAAEYQAGLKVQAGYIQTEMEPVDRIRATLGVRYEDGRETVTTSGLLNTRLNNAYWLPAATITWSAVPDLQIRFHGSKTIARPQFRELAPQLYTDYESNRQFFGNPLLNDSKLYNLEMRAEWFYAPQQRVTLAAFMKKIDKPIETVAFFPGGATTPQVGFSYAPSARLYGAEIDAVKYINLDGIGDGPFWSGRRLMLQANYTYTKSELQVTDELVPSPLQGAVATYVKASNLFVDGDPLVGQSDHIANFQLGLEDRDALSQLTFLVNYASERVTNRGPVPPSGDGIPEPNIVENPGWRFDIVMRQGFKLVGTEFELKIEARNLTAQKYQEYQIFPNGVRREVNTYDLGRMFSIGLSATF</sequence>
<evidence type="ECO:0000256" key="5">
    <source>
        <dbReference type="SAM" id="MobiDB-lite"/>
    </source>
</evidence>
<name>A0A7U4J8V6_9SPHN</name>
<feature type="chain" id="PRO_5030908300" description="TonB-dependent receptor" evidence="6">
    <location>
        <begin position="25"/>
        <end position="920"/>
    </location>
</feature>
<dbReference type="PANTHER" id="PTHR40980:SF5">
    <property type="entry name" value="TONB-DEPENDENT RECEPTOR"/>
    <property type="match status" value="1"/>
</dbReference>
<comment type="similarity">
    <text evidence="4">Belongs to the TonB-dependent receptor family.</text>
</comment>
<evidence type="ECO:0000259" key="8">
    <source>
        <dbReference type="Pfam" id="PF07715"/>
    </source>
</evidence>
<proteinExistence type="inferred from homology"/>
<evidence type="ECO:0000256" key="6">
    <source>
        <dbReference type="SAM" id="SignalP"/>
    </source>
</evidence>
<dbReference type="PANTHER" id="PTHR40980">
    <property type="entry name" value="PLUG DOMAIN-CONTAINING PROTEIN"/>
    <property type="match status" value="1"/>
</dbReference>
<dbReference type="Pfam" id="PF07715">
    <property type="entry name" value="Plug"/>
    <property type="match status" value="1"/>
</dbReference>
<dbReference type="OrthoDB" id="9768470at2"/>
<comment type="subcellular location">
    <subcellularLocation>
        <location evidence="1 4">Cell outer membrane</location>
    </subcellularLocation>
</comment>
<reference evidence="9 10" key="2">
    <citation type="submission" date="2015-02" db="EMBL/GenBank/DDBJ databases">
        <title>The complete genome of Sphingomonas hengshuiensis sp. WHSC-8 isolated from soil of Hengshui Lake.</title>
        <authorList>
            <person name="Wei S."/>
            <person name="Guo J."/>
            <person name="Su C."/>
            <person name="Wu R."/>
            <person name="Zhang Z."/>
            <person name="Liang K."/>
            <person name="Li H."/>
            <person name="Wang T."/>
            <person name="Liu H."/>
            <person name="Zhang C."/>
            <person name="Li Z."/>
            <person name="Wang Q."/>
            <person name="Meng J."/>
        </authorList>
    </citation>
    <scope>NUCLEOTIDE SEQUENCE [LARGE SCALE GENOMIC DNA]</scope>
    <source>
        <strain evidence="9 10">WHSC-8</strain>
    </source>
</reference>
<evidence type="ECO:0000259" key="7">
    <source>
        <dbReference type="Pfam" id="PF00593"/>
    </source>
</evidence>
<dbReference type="AlphaFoldDB" id="A0A7U4J8V6"/>
<gene>
    <name evidence="9" type="ORF">TS85_11695</name>
</gene>
<reference evidence="9 10" key="1">
    <citation type="journal article" date="2015" name="Int. J. Syst. Evol. Microbiol.">
        <title>Sphingomonas hengshuiensis sp. nov., isolated from lake wetland.</title>
        <authorList>
            <person name="Wei S."/>
            <person name="Wang T."/>
            <person name="Liu H."/>
            <person name="Zhang C."/>
            <person name="Guo J."/>
            <person name="Wang Q."/>
            <person name="Liang K."/>
            <person name="Zhang Z."/>
        </authorList>
    </citation>
    <scope>NUCLEOTIDE SEQUENCE [LARGE SCALE GENOMIC DNA]</scope>
    <source>
        <strain evidence="9 10">WHSC-8</strain>
    </source>
</reference>
<dbReference type="EMBL" id="CP010836">
    <property type="protein sequence ID" value="AJP72307.1"/>
    <property type="molecule type" value="Genomic_DNA"/>
</dbReference>
<feature type="domain" description="TonB-dependent receptor plug" evidence="8">
    <location>
        <begin position="82"/>
        <end position="183"/>
    </location>
</feature>
<accession>A0A7U4J8V6</accession>
<dbReference type="InterPro" id="IPR012910">
    <property type="entry name" value="Plug_dom"/>
</dbReference>
<dbReference type="SUPFAM" id="SSF56935">
    <property type="entry name" value="Porins"/>
    <property type="match status" value="1"/>
</dbReference>
<keyword evidence="3" id="KW-0998">Cell outer membrane</keyword>
<dbReference type="Pfam" id="PF00593">
    <property type="entry name" value="TonB_dep_Rec_b-barrel"/>
    <property type="match status" value="1"/>
</dbReference>
<feature type="signal peptide" evidence="6">
    <location>
        <begin position="1"/>
        <end position="24"/>
    </location>
</feature>
<dbReference type="RefSeq" id="WP_044332318.1">
    <property type="nucleotide sequence ID" value="NZ_CP010836.1"/>
</dbReference>
<evidence type="ECO:0000256" key="2">
    <source>
        <dbReference type="ARBA" id="ARBA00023136"/>
    </source>
</evidence>